<dbReference type="InterPro" id="IPR015889">
    <property type="entry name" value="Intradiol_dOase_core"/>
</dbReference>
<dbReference type="OrthoDB" id="5238185at2759"/>
<sequence>MMLIVHHLHSFILETLITPSELSSAIQFLTETGQRSTDHGQEFVILSGILGISALIDSIHNAKPPGATEGAVIGPFFSEDTRDVGSNGDSLGSIASEGKGFYMYVHGRVTDTQGNPIAGAIIDTWETDGTGLYDNQYEEAERDGPECRGRLRSDEEGKYAFRGVVPVSYPIYVDGTAGKLLERLGRHPFRPAHLHLQVEAPGYETLITQLYFKDDVYVTSDVIFDVKSSLVSDLKPITDPSLSAKRGFVDPNKVHMELERDLVLATPGEGEAARKKFQEELTRLATKGIGA</sequence>
<reference evidence="9 10" key="1">
    <citation type="journal article" date="2020" name="ISME J.">
        <title>Uncovering the hidden diversity of litter-decomposition mechanisms in mushroom-forming fungi.</title>
        <authorList>
            <person name="Floudas D."/>
            <person name="Bentzer J."/>
            <person name="Ahren D."/>
            <person name="Johansson T."/>
            <person name="Persson P."/>
            <person name="Tunlid A."/>
        </authorList>
    </citation>
    <scope>NUCLEOTIDE SEQUENCE [LARGE SCALE GENOMIC DNA]</scope>
    <source>
        <strain evidence="9 10">CBS 291.85</strain>
    </source>
</reference>
<comment type="similarity">
    <text evidence="2">Belongs to the intradiol ring-cleavage dioxygenase family.</text>
</comment>
<evidence type="ECO:0000313" key="10">
    <source>
        <dbReference type="Proteomes" id="UP000559256"/>
    </source>
</evidence>
<comment type="caution">
    <text evidence="9">The sequence shown here is derived from an EMBL/GenBank/DDBJ whole genome shotgun (WGS) entry which is preliminary data.</text>
</comment>
<dbReference type="GO" id="GO:0018576">
    <property type="term" value="F:catechol 1,2-dioxygenase activity"/>
    <property type="evidence" value="ECO:0007669"/>
    <property type="project" value="InterPro"/>
</dbReference>
<dbReference type="AlphaFoldDB" id="A0A8H5LN12"/>
<dbReference type="GO" id="GO:0008199">
    <property type="term" value="F:ferric iron binding"/>
    <property type="evidence" value="ECO:0007669"/>
    <property type="project" value="InterPro"/>
</dbReference>
<keyword evidence="3" id="KW-0479">Metal-binding</keyword>
<evidence type="ECO:0000256" key="1">
    <source>
        <dbReference type="ARBA" id="ARBA00001965"/>
    </source>
</evidence>
<proteinExistence type="inferred from homology"/>
<evidence type="ECO:0000256" key="5">
    <source>
        <dbReference type="ARBA" id="ARBA00023002"/>
    </source>
</evidence>
<evidence type="ECO:0000259" key="7">
    <source>
        <dbReference type="Pfam" id="PF00775"/>
    </source>
</evidence>
<evidence type="ECO:0000256" key="2">
    <source>
        <dbReference type="ARBA" id="ARBA00007825"/>
    </source>
</evidence>
<accession>A0A8H5LN12</accession>
<evidence type="ECO:0000256" key="4">
    <source>
        <dbReference type="ARBA" id="ARBA00022964"/>
    </source>
</evidence>
<comment type="cofactor">
    <cofactor evidence="1">
        <name>Fe(3+)</name>
        <dbReference type="ChEBI" id="CHEBI:29034"/>
    </cofactor>
</comment>
<dbReference type="InterPro" id="IPR000627">
    <property type="entry name" value="Intradiol_dOase_C"/>
</dbReference>
<dbReference type="InterPro" id="IPR007535">
    <property type="entry name" value="Catechol_dOase_N"/>
</dbReference>
<feature type="domain" description="Intradiol ring-cleavage dioxygenases" evidence="7">
    <location>
        <begin position="74"/>
        <end position="240"/>
    </location>
</feature>
<organism evidence="9 10">
    <name type="scientific">Tetrapyrgos nigripes</name>
    <dbReference type="NCBI Taxonomy" id="182062"/>
    <lineage>
        <taxon>Eukaryota</taxon>
        <taxon>Fungi</taxon>
        <taxon>Dikarya</taxon>
        <taxon>Basidiomycota</taxon>
        <taxon>Agaricomycotina</taxon>
        <taxon>Agaricomycetes</taxon>
        <taxon>Agaricomycetidae</taxon>
        <taxon>Agaricales</taxon>
        <taxon>Marasmiineae</taxon>
        <taxon>Marasmiaceae</taxon>
        <taxon>Tetrapyrgos</taxon>
    </lineage>
</organism>
<dbReference type="Pfam" id="PF04444">
    <property type="entry name" value="Dioxygenase_N"/>
    <property type="match status" value="1"/>
</dbReference>
<keyword evidence="10" id="KW-1185">Reference proteome</keyword>
<protein>
    <submittedName>
        <fullName evidence="9">Uncharacterized protein</fullName>
    </submittedName>
</protein>
<dbReference type="PANTHER" id="PTHR33711">
    <property type="entry name" value="DIOXYGENASE, PUTATIVE (AFU_ORTHOLOGUE AFUA_2G02910)-RELATED"/>
    <property type="match status" value="1"/>
</dbReference>
<evidence type="ECO:0000256" key="6">
    <source>
        <dbReference type="ARBA" id="ARBA00023004"/>
    </source>
</evidence>
<dbReference type="SUPFAM" id="SSF49482">
    <property type="entry name" value="Aromatic compound dioxygenase"/>
    <property type="match status" value="1"/>
</dbReference>
<name>A0A8H5LN12_9AGAR</name>
<keyword evidence="5" id="KW-0560">Oxidoreductase</keyword>
<evidence type="ECO:0000256" key="3">
    <source>
        <dbReference type="ARBA" id="ARBA00022723"/>
    </source>
</evidence>
<dbReference type="Proteomes" id="UP000559256">
    <property type="component" value="Unassembled WGS sequence"/>
</dbReference>
<dbReference type="InterPro" id="IPR050770">
    <property type="entry name" value="Intradiol_RC_Dioxygenase"/>
</dbReference>
<dbReference type="PANTHER" id="PTHR33711:SF7">
    <property type="entry name" value="INTRADIOL RING-CLEAVAGE DIOXYGENASES DOMAIN-CONTAINING PROTEIN-RELATED"/>
    <property type="match status" value="1"/>
</dbReference>
<keyword evidence="4" id="KW-0223">Dioxygenase</keyword>
<dbReference type="Gene3D" id="2.60.130.10">
    <property type="entry name" value="Aromatic compound dioxygenase"/>
    <property type="match status" value="1"/>
</dbReference>
<gene>
    <name evidence="9" type="ORF">D9758_008337</name>
</gene>
<dbReference type="GO" id="GO:0009712">
    <property type="term" value="P:catechol-containing compound metabolic process"/>
    <property type="evidence" value="ECO:0007669"/>
    <property type="project" value="InterPro"/>
</dbReference>
<evidence type="ECO:0000259" key="8">
    <source>
        <dbReference type="Pfam" id="PF04444"/>
    </source>
</evidence>
<evidence type="ECO:0000313" key="9">
    <source>
        <dbReference type="EMBL" id="KAF5363186.1"/>
    </source>
</evidence>
<dbReference type="EMBL" id="JAACJM010000034">
    <property type="protein sequence ID" value="KAF5363186.1"/>
    <property type="molecule type" value="Genomic_DNA"/>
</dbReference>
<dbReference type="Pfam" id="PF00775">
    <property type="entry name" value="Dioxygenase_C"/>
    <property type="match status" value="1"/>
</dbReference>
<feature type="domain" description="Catechol dioxygenase N-terminal" evidence="8">
    <location>
        <begin position="4"/>
        <end position="68"/>
    </location>
</feature>
<keyword evidence="6" id="KW-0408">Iron</keyword>